<accession>A0ABT0Z0J3</accession>
<evidence type="ECO:0000313" key="1">
    <source>
        <dbReference type="EMBL" id="MCM8569236.1"/>
    </source>
</evidence>
<dbReference type="Proteomes" id="UP001155077">
    <property type="component" value="Unassembled WGS sequence"/>
</dbReference>
<dbReference type="RefSeq" id="WP_252112072.1">
    <property type="nucleotide sequence ID" value="NZ_JAMSCK010000002.1"/>
</dbReference>
<gene>
    <name evidence="1" type="ORF">NE848_07590</name>
</gene>
<dbReference type="SUPFAM" id="SSF52540">
    <property type="entry name" value="P-loop containing nucleoside triphosphate hydrolases"/>
    <property type="match status" value="1"/>
</dbReference>
<comment type="caution">
    <text evidence="1">The sequence shown here is derived from an EMBL/GenBank/DDBJ whole genome shotgun (WGS) entry which is preliminary data.</text>
</comment>
<reference evidence="1" key="1">
    <citation type="submission" date="2022-06" db="EMBL/GenBank/DDBJ databases">
        <title>Gramella sediminis sp. nov., isolated from deep-sea sediment of the Indian Ocean.</title>
        <authorList>
            <person name="Yang L."/>
        </authorList>
    </citation>
    <scope>NUCLEOTIDE SEQUENCE</scope>
    <source>
        <strain evidence="1">HMD3159</strain>
    </source>
</reference>
<protein>
    <submittedName>
        <fullName evidence="1">Sulfotransferase</fullName>
    </submittedName>
</protein>
<dbReference type="EMBL" id="JAMSCK010000002">
    <property type="protein sequence ID" value="MCM8569236.1"/>
    <property type="molecule type" value="Genomic_DNA"/>
</dbReference>
<organism evidence="1 2">
    <name type="scientific">Gramella jeungdoensis</name>
    <dbReference type="NCBI Taxonomy" id="708091"/>
    <lineage>
        <taxon>Bacteria</taxon>
        <taxon>Pseudomonadati</taxon>
        <taxon>Bacteroidota</taxon>
        <taxon>Flavobacteriia</taxon>
        <taxon>Flavobacteriales</taxon>
        <taxon>Flavobacteriaceae</taxon>
        <taxon>Christiangramia</taxon>
    </lineage>
</organism>
<name>A0ABT0Z0J3_9FLAO</name>
<proteinExistence type="predicted"/>
<evidence type="ECO:0000313" key="2">
    <source>
        <dbReference type="Proteomes" id="UP001155077"/>
    </source>
</evidence>
<dbReference type="InterPro" id="IPR027417">
    <property type="entry name" value="P-loop_NTPase"/>
</dbReference>
<sequence>MKIIFLNSYSPRTGHNFVAQVLKIVSDAEIIPHNQAETRLSLFLESYHKLQQQHFIKGSVKDFLDSIFVKNARERILKDYTASYLLIKDTNHQGVSFQKKSFPDDIHFLMFRDPRDTLISIFKGMRFYNEKGFKAALKKIGFWSGLYSYYYSWNYSRHFIKTIPGDLEGFFVIRYEDLVKRDKETLKRLIQIFNSNMGVEGFITRINEISVINTSFHKEETGGKHIWDSQNATSKFNPVNRKNIPFLHRKGIELGSKKFRKKLGYI</sequence>
<dbReference type="Pfam" id="PF13469">
    <property type="entry name" value="Sulfotransfer_3"/>
    <property type="match status" value="1"/>
</dbReference>
<keyword evidence="2" id="KW-1185">Reference proteome</keyword>
<dbReference type="Gene3D" id="3.40.50.300">
    <property type="entry name" value="P-loop containing nucleotide triphosphate hydrolases"/>
    <property type="match status" value="1"/>
</dbReference>